<dbReference type="PANTHER" id="PTHR33606">
    <property type="entry name" value="PROTEIN YCII"/>
    <property type="match status" value="1"/>
</dbReference>
<proteinExistence type="inferred from homology"/>
<organism evidence="3 4">
    <name type="scientific">Paenirhodobacter populi</name>
    <dbReference type="NCBI Taxonomy" id="2306993"/>
    <lineage>
        <taxon>Bacteria</taxon>
        <taxon>Pseudomonadati</taxon>
        <taxon>Pseudomonadota</taxon>
        <taxon>Alphaproteobacteria</taxon>
        <taxon>Rhodobacterales</taxon>
        <taxon>Rhodobacter group</taxon>
        <taxon>Paenirhodobacter</taxon>
    </lineage>
</organism>
<evidence type="ECO:0000256" key="1">
    <source>
        <dbReference type="ARBA" id="ARBA00007689"/>
    </source>
</evidence>
<name>A0A443JEC8_9RHOB</name>
<dbReference type="SUPFAM" id="SSF54909">
    <property type="entry name" value="Dimeric alpha+beta barrel"/>
    <property type="match status" value="1"/>
</dbReference>
<dbReference type="RefSeq" id="WP_128209683.1">
    <property type="nucleotide sequence ID" value="NZ_JBHRSO010000024.1"/>
</dbReference>
<dbReference type="InterPro" id="IPR011008">
    <property type="entry name" value="Dimeric_a/b-barrel"/>
</dbReference>
<dbReference type="Gene3D" id="3.30.70.1060">
    <property type="entry name" value="Dimeric alpha+beta barrel"/>
    <property type="match status" value="1"/>
</dbReference>
<feature type="domain" description="YCII-related" evidence="2">
    <location>
        <begin position="23"/>
        <end position="110"/>
    </location>
</feature>
<evidence type="ECO:0000313" key="3">
    <source>
        <dbReference type="EMBL" id="RWR18831.1"/>
    </source>
</evidence>
<comment type="similarity">
    <text evidence="1">Belongs to the YciI family.</text>
</comment>
<dbReference type="Pfam" id="PF03795">
    <property type="entry name" value="YCII"/>
    <property type="match status" value="1"/>
</dbReference>
<dbReference type="Proteomes" id="UP000284476">
    <property type="component" value="Unassembled WGS sequence"/>
</dbReference>
<gene>
    <name evidence="3" type="ORF">D2T30_15855</name>
</gene>
<reference evidence="3 4" key="1">
    <citation type="submission" date="2019-01" db="EMBL/GenBank/DDBJ databases">
        <title>Sinorhodobacter populi sp. nov. isolated from the symptomatic bark tissue of Populus euramericana canker.</title>
        <authorList>
            <person name="Xu G."/>
        </authorList>
    </citation>
    <scope>NUCLEOTIDE SEQUENCE [LARGE SCALE GENOMIC DNA]</scope>
    <source>
        <strain evidence="3 4">SK2B-1</strain>
    </source>
</reference>
<evidence type="ECO:0000259" key="2">
    <source>
        <dbReference type="Pfam" id="PF03795"/>
    </source>
</evidence>
<comment type="caution">
    <text evidence="3">The sequence shown here is derived from an EMBL/GenBank/DDBJ whole genome shotgun (WGS) entry which is preliminary data.</text>
</comment>
<sequence length="126" mass="13998">MRDKAVSQVYVFKTMSNTTEAGMPFLIIAEDHEGKEIEREAVREAHRAHLASAGKKLLASGAILGGDGKTITGGASLLDTEDEEEARRFERDDPYAQAGIRAKVTILPWRLHWWCGQFSAEGFQSY</sequence>
<dbReference type="InterPro" id="IPR051807">
    <property type="entry name" value="Sec-metab_biosynth-assoc"/>
</dbReference>
<protein>
    <recommendedName>
        <fullName evidence="2">YCII-related domain-containing protein</fullName>
    </recommendedName>
</protein>
<dbReference type="PANTHER" id="PTHR33606:SF3">
    <property type="entry name" value="PROTEIN YCII"/>
    <property type="match status" value="1"/>
</dbReference>
<dbReference type="InterPro" id="IPR005545">
    <property type="entry name" value="YCII"/>
</dbReference>
<dbReference type="AlphaFoldDB" id="A0A443JEC8"/>
<evidence type="ECO:0000313" key="4">
    <source>
        <dbReference type="Proteomes" id="UP000284476"/>
    </source>
</evidence>
<reference evidence="3 4" key="2">
    <citation type="submission" date="2019-01" db="EMBL/GenBank/DDBJ databases">
        <authorList>
            <person name="Li Y."/>
        </authorList>
    </citation>
    <scope>NUCLEOTIDE SEQUENCE [LARGE SCALE GENOMIC DNA]</scope>
    <source>
        <strain evidence="3 4">SK2B-1</strain>
    </source>
</reference>
<accession>A0A443JEC8</accession>
<dbReference type="EMBL" id="SAUZ01000018">
    <property type="protein sequence ID" value="RWR18831.1"/>
    <property type="molecule type" value="Genomic_DNA"/>
</dbReference>